<evidence type="ECO:0000256" key="1">
    <source>
        <dbReference type="ARBA" id="ARBA00012825"/>
    </source>
</evidence>
<dbReference type="InterPro" id="IPR011703">
    <property type="entry name" value="ATPase_AAA-3"/>
</dbReference>
<feature type="domain" description="ChlI/MoxR AAA lid" evidence="11">
    <location>
        <begin position="238"/>
        <end position="303"/>
    </location>
</feature>
<dbReference type="Gene3D" id="3.40.50.880">
    <property type="match status" value="2"/>
</dbReference>
<keyword evidence="3" id="KW-0067">ATP-binding</keyword>
<dbReference type="Pfam" id="PF07726">
    <property type="entry name" value="AAA_3"/>
    <property type="match status" value="1"/>
</dbReference>
<reference evidence="12" key="1">
    <citation type="submission" date="2022-10" db="EMBL/GenBank/DDBJ databases">
        <authorList>
            <person name="Chen Y."/>
            <person name="Dougan E. K."/>
            <person name="Chan C."/>
            <person name="Rhodes N."/>
            <person name="Thang M."/>
        </authorList>
    </citation>
    <scope>NUCLEOTIDE SEQUENCE</scope>
</reference>
<dbReference type="InterPro" id="IPR011933">
    <property type="entry name" value="Double_TM_dom"/>
</dbReference>
<dbReference type="Pfam" id="PF07584">
    <property type="entry name" value="BatA"/>
    <property type="match status" value="1"/>
</dbReference>
<dbReference type="SUPFAM" id="SSF53300">
    <property type="entry name" value="vWA-like"/>
    <property type="match status" value="2"/>
</dbReference>
<evidence type="ECO:0000259" key="10">
    <source>
        <dbReference type="Pfam" id="PF07726"/>
    </source>
</evidence>
<dbReference type="InterPro" id="IPR010768">
    <property type="entry name" value="GATase1-like"/>
</dbReference>
<dbReference type="OrthoDB" id="8300565at2759"/>
<dbReference type="NCBIfam" id="TIGR02226">
    <property type="entry name" value="two_anch"/>
    <property type="match status" value="1"/>
</dbReference>
<dbReference type="PANTHER" id="PTHR37947:SF1">
    <property type="entry name" value="BLL2462 PROTEIN"/>
    <property type="match status" value="1"/>
</dbReference>
<dbReference type="PANTHER" id="PTHR37947">
    <property type="entry name" value="BLL2462 PROTEIN"/>
    <property type="match status" value="1"/>
</dbReference>
<organism evidence="12">
    <name type="scientific">Cladocopium goreaui</name>
    <dbReference type="NCBI Taxonomy" id="2562237"/>
    <lineage>
        <taxon>Eukaryota</taxon>
        <taxon>Sar</taxon>
        <taxon>Alveolata</taxon>
        <taxon>Dinophyceae</taxon>
        <taxon>Suessiales</taxon>
        <taxon>Symbiodiniaceae</taxon>
        <taxon>Cladocopium</taxon>
    </lineage>
</organism>
<feature type="domain" description="Aerotolerance regulator N-terminal" evidence="9">
    <location>
        <begin position="632"/>
        <end position="697"/>
    </location>
</feature>
<dbReference type="EMBL" id="CAMXCT030000001">
    <property type="protein sequence ID" value="CAL4758914.1"/>
    <property type="molecule type" value="Genomic_DNA"/>
</dbReference>
<dbReference type="Pfam" id="PF17863">
    <property type="entry name" value="AAA_lid_2"/>
    <property type="match status" value="1"/>
</dbReference>
<evidence type="ECO:0000256" key="6">
    <source>
        <dbReference type="SAM" id="Phobius"/>
    </source>
</evidence>
<name>A0A9P1FF64_9DINO</name>
<dbReference type="CDD" id="cd00198">
    <property type="entry name" value="vWFA"/>
    <property type="match status" value="2"/>
</dbReference>
<dbReference type="GO" id="GO:0005524">
    <property type="term" value="F:ATP binding"/>
    <property type="evidence" value="ECO:0007669"/>
    <property type="project" value="UniProtKB-KW"/>
</dbReference>
<dbReference type="Gene3D" id="1.10.8.80">
    <property type="entry name" value="Magnesium chelatase subunit I, C-Terminal domain"/>
    <property type="match status" value="1"/>
</dbReference>
<dbReference type="Gene3D" id="3.40.50.300">
    <property type="entry name" value="P-loop containing nucleotide triphosphate hydrolases"/>
    <property type="match status" value="1"/>
</dbReference>
<keyword evidence="4" id="KW-0315">Glutamine amidotransferase</keyword>
<keyword evidence="6" id="KW-0812">Transmembrane</keyword>
<feature type="transmembrane region" description="Helical" evidence="6">
    <location>
        <begin position="1334"/>
        <end position="1351"/>
    </location>
</feature>
<feature type="transmembrane region" description="Helical" evidence="6">
    <location>
        <begin position="677"/>
        <end position="695"/>
    </location>
</feature>
<dbReference type="InterPro" id="IPR002881">
    <property type="entry name" value="DUF58"/>
</dbReference>
<evidence type="ECO:0000313" key="14">
    <source>
        <dbReference type="Proteomes" id="UP001152797"/>
    </source>
</evidence>
<evidence type="ECO:0000313" key="12">
    <source>
        <dbReference type="EMBL" id="CAI3971602.1"/>
    </source>
</evidence>
<feature type="domain" description="DUF58" evidence="7">
    <location>
        <begin position="385"/>
        <end position="592"/>
    </location>
</feature>
<sequence>MQAELQKVIIGQDEVIEQIFAAIFTRGHCLLVGVPGLAKTLIVSTLAKILDVQFKRIQFTPDLMPSDITGTNVLEEDENRRREFRFVEGPVFTNILLADEINRTPPKTQAALLQAMQERQVSVGQNTYNLPDPFFTIATQNPIEQEGTYPLPEAQLDRFMFNIKVEYPAREEEEQILAATTRNEKPEVKKVLSAKAILNLQKLVGSVAVSEYIIKYVTSIVRATRPRDPSTPEFMRDLIEWGAGPRAGQYLIHGGKAIAAMDGRFSVAIEDVKKIAVPVLRHRIATNFQAQAEGVTNEDVIERLLKEIPEPEIPKFGYGDSRNATEGVPCREMAAVAMSTAEKYLKPEVIRQIGRLDLRAQFIAKGFMQGLHASPFHGFSVEFSEHRKYTSGDDPHDIDWQVYARTDKYYIKKFEAETNITGYLVMDLSRSMAYTYEQQLSKFDYGVCLAAALCYLMIHQQDPVGLITFDTKIRDCIPPRSRRSQLGSLLALLANLKPTGETAIAHCMNQLAAMLHHRSLVMLFSDLLEEPDDVLKSLQQIRCAGHDVILFHILDAAEVHFPFSGMVEFEEPESKETLRIDADSFKRDYLEELLEFRENYRKKCFQSRIDYVPLDTSMQFDKALTEYLVNRGAVLAGVPILLHLIMRQKPRHLEFPALRFIRRRKESNRRRMRLRHLLLLLLRVAAICLVALAFARPSIKSSGGIANQEMPVAAAMVFETSPRMQYRHENRTRLEQAQQIAEALLPQLPAESEVAVFESTPGAAVFQVDIAAAKQRIDRLDITWLGRPLESAIVEWNVGNSEELTRMLERLSDVGIYLVDVSVEHPQNYALGELRLSSETLSKRSTLRIESRVDRQGDAGRRNVELFIGRLGSEPTKRGQREVEVPEDGSQPVGFQLGGLDEGTHQGFVRMVGQDGLAFDDVRYFTVDVRTPWRVLIAAKEPVKESALLLTQALAPEGFQSIGQSRFVTDVVSWDALASAPLENYAAVCLLDPPPLQNNVWAELEAYASGGGGVAVILGAAAHPVDRFNSPAALSILPGPLLRQGRWPEGDLYLSPGSYQHPVLAKLRPMQDSVPWEAYPVYRTWQLGDLQEGASEVIGFNKGGAALFERPIGRGRVMTLATSLVYEPGTTNWNELLGFEAWPFFVVTNEMMLYLVGSTDSQLNYLLGQTASIRTGGDEPISTFVLTNPEGERFRRTTDTQSRTIGITATEWPGQYRIQSGGTRDGIDQGFSVNIPLEDSDLQRIDREELKTIFGDHEFLTARNEQELVRVQGQGRVGRELFGLLMVLAALVLGGEHFLANRLLLVIVIAVALTAVVIMLRPSLTSTTQFRRRVLFGLRMTAVALVLLAMLRPTLVHTSTKKQSATLVVLCDQSRSMSVSDAVNNQTRWEALREMLEQAKPTLDEMSEDLEIQIYTFDDAPYAVEWSADALELPESPEGKQTAIGSVVQDVLRLEEGKRLAGVILLSDGAQRAYAPRDVPAQLVARQLFDRGYPLHTVTFGQARGLGQVRDVALRELLVNQTVFVKNQLAVVGNATLEGFAEQEVPVELLFETGNGEMRQVGRTTLRPRESGEQLRIELTHEPQLPGEYKVTLRSVPQPGELIVTNNELSTFVTVLSGGLNVLYLEGALRPEQKFIRQSLDASPDIRVDYLRIDAEEPSSRPTDLAERFTPGKYDVYLIGDLDAQALTTEELEQLRETVGQGAGLMMLGGIHSFGAGQYARTPLADVLPIRMDPLERQPFDEPIRADLHLPTEPKVLPTTMGERHFVMLLDTPSKNESVWRALPALDGANRFVALQPRALVLAESENGAPLLVAGDYGKGRTMAFAGDSTWQWRMHGFDAAHRRFWRQAILWLAHQEDKQEGNVWVKLPRRRFAPGERVEVTVGAQTSEGTPNTDATFDVQITAPDEEQFNLPVYAENEAKQGSFAEGRAPGDYMVSVTATSAAGESLGEAQARFLVWDKDLELDNPAADAGMMTNLAATAGGESVSLEEFTSLLERIRNQPLNLDVEVLTKVDLWDGWPLFFLMTGCLMTEWYLRKRWGLV</sequence>
<evidence type="ECO:0000256" key="2">
    <source>
        <dbReference type="ARBA" id="ARBA00022741"/>
    </source>
</evidence>
<dbReference type="SUPFAM" id="SSF52317">
    <property type="entry name" value="Class I glutamine amidotransferase-like"/>
    <property type="match status" value="2"/>
</dbReference>
<gene>
    <name evidence="12" type="ORF">C1SCF055_LOCUS192</name>
</gene>
<reference evidence="13" key="2">
    <citation type="submission" date="2024-04" db="EMBL/GenBank/DDBJ databases">
        <authorList>
            <person name="Chen Y."/>
            <person name="Shah S."/>
            <person name="Dougan E. K."/>
            <person name="Thang M."/>
            <person name="Chan C."/>
        </authorList>
    </citation>
    <scope>NUCLEOTIDE SEQUENCE [LARGE SCALE GENOMIC DNA]</scope>
</reference>
<dbReference type="GO" id="GO:0016887">
    <property type="term" value="F:ATP hydrolysis activity"/>
    <property type="evidence" value="ECO:0007669"/>
    <property type="project" value="InterPro"/>
</dbReference>
<dbReference type="CDD" id="cd00009">
    <property type="entry name" value="AAA"/>
    <property type="match status" value="1"/>
</dbReference>
<dbReference type="Proteomes" id="UP001152797">
    <property type="component" value="Unassembled WGS sequence"/>
</dbReference>
<feature type="transmembrane region" description="Helical" evidence="6">
    <location>
        <begin position="1303"/>
        <end position="1322"/>
    </location>
</feature>
<comment type="caution">
    <text evidence="12">The sequence shown here is derived from an EMBL/GenBank/DDBJ whole genome shotgun (WGS) entry which is preliminary data.</text>
</comment>
<evidence type="ECO:0000259" key="8">
    <source>
        <dbReference type="Pfam" id="PF07090"/>
    </source>
</evidence>
<feature type="domain" description="ATPase AAA-3" evidence="10">
    <location>
        <begin position="28"/>
        <end position="161"/>
    </location>
</feature>
<evidence type="ECO:0000256" key="4">
    <source>
        <dbReference type="ARBA" id="ARBA00022962"/>
    </source>
</evidence>
<dbReference type="FunFam" id="3.40.50.300:FF:000640">
    <property type="entry name" value="MoxR family ATPase"/>
    <property type="match status" value="1"/>
</dbReference>
<dbReference type="InterPro" id="IPR041628">
    <property type="entry name" value="ChlI/MoxR_AAA_lid"/>
</dbReference>
<dbReference type="EMBL" id="CAMXCT020000001">
    <property type="protein sequence ID" value="CAL1124977.1"/>
    <property type="molecule type" value="Genomic_DNA"/>
</dbReference>
<dbReference type="Pfam" id="PF01882">
    <property type="entry name" value="DUF58"/>
    <property type="match status" value="1"/>
</dbReference>
<protein>
    <recommendedName>
        <fullName evidence="1">magnesium chelatase</fullName>
        <ecNumber evidence="1">6.6.1.1</ecNumber>
    </recommendedName>
</protein>
<evidence type="ECO:0000259" key="9">
    <source>
        <dbReference type="Pfam" id="PF07584"/>
    </source>
</evidence>
<dbReference type="EC" id="6.6.1.1" evidence="1"/>
<dbReference type="InterPro" id="IPR036465">
    <property type="entry name" value="vWFA_dom_sf"/>
</dbReference>
<evidence type="ECO:0000259" key="7">
    <source>
        <dbReference type="Pfam" id="PF01882"/>
    </source>
</evidence>
<keyword evidence="6" id="KW-0472">Membrane</keyword>
<dbReference type="EMBL" id="CAMXCT010000001">
    <property type="protein sequence ID" value="CAI3971602.1"/>
    <property type="molecule type" value="Genomic_DNA"/>
</dbReference>
<dbReference type="InterPro" id="IPR027417">
    <property type="entry name" value="P-loop_NTPase"/>
</dbReference>
<evidence type="ECO:0000259" key="11">
    <source>
        <dbReference type="Pfam" id="PF17863"/>
    </source>
</evidence>
<keyword evidence="14" id="KW-1185">Reference proteome</keyword>
<keyword evidence="2" id="KW-0547">Nucleotide-binding</keyword>
<accession>A0A9P1FF64</accession>
<evidence type="ECO:0000256" key="3">
    <source>
        <dbReference type="ARBA" id="ARBA00022840"/>
    </source>
</evidence>
<proteinExistence type="predicted"/>
<dbReference type="Pfam" id="PF07090">
    <property type="entry name" value="GATase1_like"/>
    <property type="match status" value="1"/>
</dbReference>
<feature type="transmembrane region" description="Helical" evidence="6">
    <location>
        <begin position="627"/>
        <end position="646"/>
    </location>
</feature>
<comment type="pathway">
    <text evidence="5">Porphyrin-containing compound metabolism.</text>
</comment>
<dbReference type="SUPFAM" id="SSF52540">
    <property type="entry name" value="P-loop containing nucleoside triphosphate hydrolases"/>
    <property type="match status" value="1"/>
</dbReference>
<evidence type="ECO:0000313" key="13">
    <source>
        <dbReference type="EMBL" id="CAL1124977.1"/>
    </source>
</evidence>
<keyword evidence="6" id="KW-1133">Transmembrane helix</keyword>
<dbReference type="Gene3D" id="3.40.50.410">
    <property type="entry name" value="von Willebrand factor, type A domain"/>
    <property type="match status" value="2"/>
</dbReference>
<dbReference type="GO" id="GO:0016851">
    <property type="term" value="F:magnesium chelatase activity"/>
    <property type="evidence" value="ECO:0007669"/>
    <property type="project" value="UniProtKB-EC"/>
</dbReference>
<feature type="domain" description="Putative glutamine amidotransferase" evidence="8">
    <location>
        <begin position="1688"/>
        <end position="1853"/>
    </location>
</feature>
<dbReference type="InterPro" id="IPR024163">
    <property type="entry name" value="Aerotolerance_reg_N"/>
</dbReference>
<evidence type="ECO:0000256" key="5">
    <source>
        <dbReference type="ARBA" id="ARBA00023444"/>
    </source>
</evidence>
<dbReference type="InterPro" id="IPR029062">
    <property type="entry name" value="Class_I_gatase-like"/>
</dbReference>